<reference evidence="2" key="1">
    <citation type="submission" date="2013-09" db="EMBL/GenBank/DDBJ databases">
        <title>Corchorus olitorius genome sequencing.</title>
        <authorList>
            <person name="Alam M."/>
            <person name="Haque M.S."/>
            <person name="Islam M.S."/>
            <person name="Emdad E.M."/>
            <person name="Islam M.M."/>
            <person name="Ahmed B."/>
            <person name="Halim A."/>
            <person name="Hossen Q.M.M."/>
            <person name="Hossain M.Z."/>
            <person name="Ahmed R."/>
            <person name="Khan M.M."/>
            <person name="Islam R."/>
            <person name="Rashid M.M."/>
            <person name="Khan S.A."/>
            <person name="Rahman M.S."/>
            <person name="Alam M."/>
            <person name="Yahiya A.S."/>
            <person name="Khan M.S."/>
            <person name="Azam M.S."/>
            <person name="Haque T."/>
            <person name="Lashkar M.Z.H."/>
            <person name="Akhand A.I."/>
            <person name="Morshed G."/>
            <person name="Roy S."/>
            <person name="Uddin K.S."/>
            <person name="Rabeya T."/>
            <person name="Hossain A.S."/>
            <person name="Chowdhury A."/>
            <person name="Snigdha A.R."/>
            <person name="Mortoza M.S."/>
            <person name="Matin S.A."/>
            <person name="Hoque S.M.E."/>
            <person name="Islam M.K."/>
            <person name="Roy D.K."/>
            <person name="Haider R."/>
            <person name="Moosa M.M."/>
            <person name="Elias S.M."/>
            <person name="Hasan A.M."/>
            <person name="Jahan S."/>
            <person name="Shafiuddin M."/>
            <person name="Mahmood N."/>
            <person name="Shommy N.S."/>
        </authorList>
    </citation>
    <scope>NUCLEOTIDE SEQUENCE [LARGE SCALE GENOMIC DNA]</scope>
    <source>
        <strain evidence="2">cv. O-4</strain>
    </source>
</reference>
<protein>
    <submittedName>
        <fullName evidence="1">Response regulator receiver</fullName>
    </submittedName>
</protein>
<sequence length="48" mass="5317">MARLESIKEKSLLLAKKRILSHISYLERSVPGTGKMAVASSEITFVNL</sequence>
<gene>
    <name evidence="1" type="ORF">COLO4_02662</name>
</gene>
<dbReference type="Proteomes" id="UP000187203">
    <property type="component" value="Unassembled WGS sequence"/>
</dbReference>
<organism evidence="1 2">
    <name type="scientific">Corchorus olitorius</name>
    <dbReference type="NCBI Taxonomy" id="93759"/>
    <lineage>
        <taxon>Eukaryota</taxon>
        <taxon>Viridiplantae</taxon>
        <taxon>Streptophyta</taxon>
        <taxon>Embryophyta</taxon>
        <taxon>Tracheophyta</taxon>
        <taxon>Spermatophyta</taxon>
        <taxon>Magnoliopsida</taxon>
        <taxon>eudicotyledons</taxon>
        <taxon>Gunneridae</taxon>
        <taxon>Pentapetalae</taxon>
        <taxon>rosids</taxon>
        <taxon>malvids</taxon>
        <taxon>Malvales</taxon>
        <taxon>Malvaceae</taxon>
        <taxon>Grewioideae</taxon>
        <taxon>Apeibeae</taxon>
        <taxon>Corchorus</taxon>
    </lineage>
</organism>
<proteinExistence type="predicted"/>
<name>A0A1R3L0J1_9ROSI</name>
<comment type="caution">
    <text evidence="1">The sequence shown here is derived from an EMBL/GenBank/DDBJ whole genome shotgun (WGS) entry which is preliminary data.</text>
</comment>
<accession>A0A1R3L0J1</accession>
<dbReference type="AlphaFoldDB" id="A0A1R3L0J1"/>
<evidence type="ECO:0000313" key="1">
    <source>
        <dbReference type="EMBL" id="OMP12866.1"/>
    </source>
</evidence>
<dbReference type="EMBL" id="AWUE01005773">
    <property type="protein sequence ID" value="OMP12866.1"/>
    <property type="molecule type" value="Genomic_DNA"/>
</dbReference>
<evidence type="ECO:0000313" key="2">
    <source>
        <dbReference type="Proteomes" id="UP000187203"/>
    </source>
</evidence>
<keyword evidence="2" id="KW-1185">Reference proteome</keyword>